<evidence type="ECO:0000313" key="4">
    <source>
        <dbReference type="EMBL" id="SOB59543.1"/>
    </source>
</evidence>
<dbReference type="PANTHER" id="PTHR43800">
    <property type="entry name" value="PEPTIDYL-LYSINE N-ACETYLTRANSFERASE YJAB"/>
    <property type="match status" value="1"/>
</dbReference>
<keyword evidence="1 4" id="KW-0808">Transferase</keyword>
<evidence type="ECO:0000256" key="1">
    <source>
        <dbReference type="ARBA" id="ARBA00022679"/>
    </source>
</evidence>
<name>A0A2C8FAG2_9BACT</name>
<dbReference type="GO" id="GO:0016747">
    <property type="term" value="F:acyltransferase activity, transferring groups other than amino-acyl groups"/>
    <property type="evidence" value="ECO:0007669"/>
    <property type="project" value="InterPro"/>
</dbReference>
<dbReference type="InterPro" id="IPR016181">
    <property type="entry name" value="Acyl_CoA_acyltransferase"/>
</dbReference>
<dbReference type="KEGG" id="pprf:DPRO_2634"/>
<dbReference type="EMBL" id="LT907975">
    <property type="protein sequence ID" value="SOB59543.1"/>
    <property type="molecule type" value="Genomic_DNA"/>
</dbReference>
<dbReference type="Proteomes" id="UP000219215">
    <property type="component" value="Chromosome DPRO"/>
</dbReference>
<feature type="domain" description="N-acetyltransferase" evidence="3">
    <location>
        <begin position="1"/>
        <end position="143"/>
    </location>
</feature>
<dbReference type="PROSITE" id="PS51186">
    <property type="entry name" value="GNAT"/>
    <property type="match status" value="1"/>
</dbReference>
<gene>
    <name evidence="4" type="primary">yjaB</name>
    <name evidence="4" type="ORF">DPRO_2634</name>
</gene>
<dbReference type="Pfam" id="PF13673">
    <property type="entry name" value="Acetyltransf_10"/>
    <property type="match status" value="1"/>
</dbReference>
<dbReference type="OrthoDB" id="9789605at2"/>
<dbReference type="CDD" id="cd04301">
    <property type="entry name" value="NAT_SF"/>
    <property type="match status" value="1"/>
</dbReference>
<evidence type="ECO:0000259" key="3">
    <source>
        <dbReference type="PROSITE" id="PS51186"/>
    </source>
</evidence>
<accession>A0A2C8FAG2</accession>
<proteinExistence type="predicted"/>
<dbReference type="Gene3D" id="3.40.630.30">
    <property type="match status" value="1"/>
</dbReference>
<evidence type="ECO:0000256" key="2">
    <source>
        <dbReference type="ARBA" id="ARBA00023315"/>
    </source>
</evidence>
<evidence type="ECO:0000313" key="5">
    <source>
        <dbReference type="Proteomes" id="UP000219215"/>
    </source>
</evidence>
<dbReference type="PANTHER" id="PTHR43800:SF1">
    <property type="entry name" value="PEPTIDYL-LYSINE N-ACETYLTRANSFERASE YJAB"/>
    <property type="match status" value="1"/>
</dbReference>
<organism evidence="4 5">
    <name type="scientific">Pseudodesulfovibrio profundus</name>
    <dbReference type="NCBI Taxonomy" id="57320"/>
    <lineage>
        <taxon>Bacteria</taxon>
        <taxon>Pseudomonadati</taxon>
        <taxon>Thermodesulfobacteriota</taxon>
        <taxon>Desulfovibrionia</taxon>
        <taxon>Desulfovibrionales</taxon>
        <taxon>Desulfovibrionaceae</taxon>
    </lineage>
</organism>
<reference evidence="5" key="1">
    <citation type="submission" date="2017-09" db="EMBL/GenBank/DDBJ databases">
        <authorList>
            <person name="Regsiter A."/>
            <person name="William W."/>
        </authorList>
    </citation>
    <scope>NUCLEOTIDE SEQUENCE [LARGE SCALE GENOMIC DNA]</scope>
    <source>
        <strain evidence="5">500-1</strain>
    </source>
</reference>
<dbReference type="SUPFAM" id="SSF55729">
    <property type="entry name" value="Acyl-CoA N-acyltransferases (Nat)"/>
    <property type="match status" value="1"/>
</dbReference>
<keyword evidence="2 4" id="KW-0012">Acyltransferase</keyword>
<dbReference type="RefSeq" id="WP_097012404.1">
    <property type="nucleotide sequence ID" value="NZ_LT907975.1"/>
</dbReference>
<keyword evidence="5" id="KW-1185">Reference proteome</keyword>
<dbReference type="AlphaFoldDB" id="A0A2C8FAG2"/>
<sequence length="143" mass="15799">MEIVVGVESDYQEIVAVWEASVRATHDFLAEEDIQFFKPLILNEYLAAVTLYCAKNEDGTILGFIGVAEHNVEMLFLAPESRGKGIGRVLLQFAINNLGATKVDVNEQNPSAVGFYEHMGFKVVGRSPLDGMGKPFPLLHMEL</sequence>
<protein>
    <submittedName>
        <fullName evidence="4">Uncharacterized N-acetyltransferase YjaB</fullName>
        <ecNumber evidence="4">2.3.1.-</ecNumber>
    </submittedName>
</protein>
<dbReference type="InterPro" id="IPR000182">
    <property type="entry name" value="GNAT_dom"/>
</dbReference>
<dbReference type="EC" id="2.3.1.-" evidence="4"/>